<reference evidence="1" key="1">
    <citation type="submission" date="2015-04" db="UniProtKB">
        <authorList>
            <consortium name="EnsemblPlants"/>
        </authorList>
    </citation>
    <scope>IDENTIFICATION</scope>
</reference>
<sequence>MAPTPPSRLPRGWIDTAVSLSSLASQRPGQPRSARGREVFDEMRESHHRRELLACWGRRTLRFGSGGGGNLWTRYYAGCSLSVETSNLSGLIRLLSFFFADSKTSAIISEKTMAELSEEADEGQMRMFVLAQKRRHPAGAILQASLLAILPVFRICNNLAFIKVRNISKSQELMVLLFLIRYWSHWCTTKISLPLVNWMETMKTAKRNAWQGGAQKNPAAKEMPGNCFCERRTMARTADP</sequence>
<dbReference type="EnsemblPlants" id="OMERI04G06080.1">
    <property type="protein sequence ID" value="OMERI04G06080.1"/>
    <property type="gene ID" value="OMERI04G06080"/>
</dbReference>
<dbReference type="Proteomes" id="UP000008021">
    <property type="component" value="Chromosome 4"/>
</dbReference>
<dbReference type="AlphaFoldDB" id="A0A0E0DC63"/>
<accession>A0A0E0DC63</accession>
<protein>
    <submittedName>
        <fullName evidence="1">Uncharacterized protein</fullName>
    </submittedName>
</protein>
<reference evidence="1" key="2">
    <citation type="submission" date="2018-05" db="EMBL/GenBank/DDBJ databases">
        <title>OmerRS3 (Oryza meridionalis Reference Sequence Version 3).</title>
        <authorList>
            <person name="Zhang J."/>
            <person name="Kudrna D."/>
            <person name="Lee S."/>
            <person name="Talag J."/>
            <person name="Welchert J."/>
            <person name="Wing R.A."/>
        </authorList>
    </citation>
    <scope>NUCLEOTIDE SEQUENCE [LARGE SCALE GENOMIC DNA]</scope>
    <source>
        <strain evidence="1">cv. OR44</strain>
    </source>
</reference>
<proteinExistence type="predicted"/>
<evidence type="ECO:0000313" key="2">
    <source>
        <dbReference type="Proteomes" id="UP000008021"/>
    </source>
</evidence>
<evidence type="ECO:0000313" key="1">
    <source>
        <dbReference type="EnsemblPlants" id="OMERI04G06080.1"/>
    </source>
</evidence>
<dbReference type="Gramene" id="OMERI04G06080.1">
    <property type="protein sequence ID" value="OMERI04G06080.1"/>
    <property type="gene ID" value="OMERI04G06080"/>
</dbReference>
<dbReference type="HOGENOM" id="CLU_1157972_0_0_1"/>
<organism evidence="1">
    <name type="scientific">Oryza meridionalis</name>
    <dbReference type="NCBI Taxonomy" id="40149"/>
    <lineage>
        <taxon>Eukaryota</taxon>
        <taxon>Viridiplantae</taxon>
        <taxon>Streptophyta</taxon>
        <taxon>Embryophyta</taxon>
        <taxon>Tracheophyta</taxon>
        <taxon>Spermatophyta</taxon>
        <taxon>Magnoliopsida</taxon>
        <taxon>Liliopsida</taxon>
        <taxon>Poales</taxon>
        <taxon>Poaceae</taxon>
        <taxon>BOP clade</taxon>
        <taxon>Oryzoideae</taxon>
        <taxon>Oryzeae</taxon>
        <taxon>Oryzinae</taxon>
        <taxon>Oryza</taxon>
    </lineage>
</organism>
<name>A0A0E0DC63_9ORYZ</name>
<keyword evidence="2" id="KW-1185">Reference proteome</keyword>